<accession>A0ABT1AP10</accession>
<name>A0ABT1AP10_9RALS</name>
<sequence length="468" mass="48856">MTATHDPVHREVAPVDRVPQPGMLLMLGFQHVLVMYVGAIAVPMIIASALKLPKEAIAVLINADLFTCGLATILQSAGLWRFGVRMPIMQGVAFSAIPPILVIATNPSLGLPAVIGAVMAGGAVTVLISPVFGKLVRFFPPIVGGSIVMVVGLSLFPIGVNWVGGGKGAPNFGAPENLALAAFVFVLILVINRWLKGFWSNVSVLLALAAGMLVAIPLGMVDFHGVAQAPMVDMIRPFYFGVPVFDVTAILTIVVVMVIIMIESMGLFLATSDIVNKPLTTRDMSDGLRANGLASVIGGIFNGFPYTIYSQNIGLLVVTGVKSRWVAVAAGVILCGLGLLPKLATIVASVPLAALGGAGLFMFGVVTAAGVRTLSRVDFDTSRRNVYIVAATLAISLLPTYSPALFKALPGWVQPLLHSSILLSCITSVGLNLLFNGIPREDAHGAHGAHEAHGQAEAQSMAARPVSP</sequence>
<keyword evidence="4" id="KW-1003">Cell membrane</keyword>
<dbReference type="Pfam" id="PF00860">
    <property type="entry name" value="Xan_ur_permease"/>
    <property type="match status" value="1"/>
</dbReference>
<evidence type="ECO:0000313" key="10">
    <source>
        <dbReference type="EMBL" id="MCO5400160.1"/>
    </source>
</evidence>
<dbReference type="Proteomes" id="UP001162811">
    <property type="component" value="Unassembled WGS sequence"/>
</dbReference>
<feature type="transmembrane region" description="Helical" evidence="9">
    <location>
        <begin position="138"/>
        <end position="158"/>
    </location>
</feature>
<feature type="transmembrane region" description="Helical" evidence="9">
    <location>
        <begin position="386"/>
        <end position="404"/>
    </location>
</feature>
<dbReference type="PANTHER" id="PTHR42810">
    <property type="entry name" value="PURINE PERMEASE C1399.01C-RELATED"/>
    <property type="match status" value="1"/>
</dbReference>
<feature type="transmembrane region" description="Helical" evidence="9">
    <location>
        <begin position="325"/>
        <end position="344"/>
    </location>
</feature>
<keyword evidence="6 9" id="KW-1133">Transmembrane helix</keyword>
<feature type="region of interest" description="Disordered" evidence="8">
    <location>
        <begin position="445"/>
        <end position="468"/>
    </location>
</feature>
<feature type="transmembrane region" description="Helical" evidence="9">
    <location>
        <begin position="416"/>
        <end position="435"/>
    </location>
</feature>
<keyword evidence="7 9" id="KW-0472">Membrane</keyword>
<dbReference type="EMBL" id="JAMXHT010000006">
    <property type="protein sequence ID" value="MCO5400160.1"/>
    <property type="molecule type" value="Genomic_DNA"/>
</dbReference>
<proteinExistence type="inferred from homology"/>
<dbReference type="InterPro" id="IPR017588">
    <property type="entry name" value="UacT-like"/>
</dbReference>
<feature type="transmembrane region" description="Helical" evidence="9">
    <location>
        <begin position="86"/>
        <end position="104"/>
    </location>
</feature>
<dbReference type="NCBIfam" id="TIGR03173">
    <property type="entry name" value="pbuX"/>
    <property type="match status" value="1"/>
</dbReference>
<organism evidence="10 11">
    <name type="scientific">Ralstonia soli</name>
    <dbReference type="NCBI Taxonomy" id="2953896"/>
    <lineage>
        <taxon>Bacteria</taxon>
        <taxon>Pseudomonadati</taxon>
        <taxon>Pseudomonadota</taxon>
        <taxon>Betaproteobacteria</taxon>
        <taxon>Burkholderiales</taxon>
        <taxon>Burkholderiaceae</taxon>
        <taxon>Ralstonia</taxon>
    </lineage>
</organism>
<comment type="caution">
    <text evidence="10">The sequence shown here is derived from an EMBL/GenBank/DDBJ whole genome shotgun (WGS) entry which is preliminary data.</text>
</comment>
<feature type="transmembrane region" description="Helical" evidence="9">
    <location>
        <begin position="178"/>
        <end position="195"/>
    </location>
</feature>
<reference evidence="10" key="2">
    <citation type="journal article" date="2023" name="Front. Microbiol.">
        <title>Ralstonia chuxiongensis sp. nov., Ralstonia mojiangensis sp. nov., and Ralstonia soli sp. nov., isolated from tobacco fields, are three novel species in the family Burkholderiaceae.</title>
        <authorList>
            <person name="Lu C.H."/>
            <person name="Zhang Y.Y."/>
            <person name="Jiang N."/>
            <person name="Chen W."/>
            <person name="Shao X."/>
            <person name="Zhao Z.M."/>
            <person name="Lu W.L."/>
            <person name="Hu X."/>
            <person name="Xi Y.X."/>
            <person name="Zou S.Y."/>
            <person name="Wei Q.J."/>
            <person name="Lin Z.L."/>
            <person name="Gong L."/>
            <person name="Gai X.T."/>
            <person name="Zhang L.Q."/>
            <person name="Li J.Y."/>
            <person name="Jin Y."/>
            <person name="Xia Z.Y."/>
        </authorList>
    </citation>
    <scope>NUCLEOTIDE SEQUENCE</scope>
    <source>
        <strain evidence="10">21MJYT02-11</strain>
    </source>
</reference>
<evidence type="ECO:0000256" key="2">
    <source>
        <dbReference type="ARBA" id="ARBA00008821"/>
    </source>
</evidence>
<dbReference type="PANTHER" id="PTHR42810:SF4">
    <property type="entry name" value="URIC ACID TRANSPORTER UACT"/>
    <property type="match status" value="1"/>
</dbReference>
<evidence type="ECO:0000256" key="8">
    <source>
        <dbReference type="SAM" id="MobiDB-lite"/>
    </source>
</evidence>
<keyword evidence="11" id="KW-1185">Reference proteome</keyword>
<evidence type="ECO:0000256" key="7">
    <source>
        <dbReference type="ARBA" id="ARBA00023136"/>
    </source>
</evidence>
<keyword evidence="5 9" id="KW-0812">Transmembrane</keyword>
<keyword evidence="3" id="KW-0813">Transport</keyword>
<gene>
    <name evidence="10" type="ORF">NG900_18330</name>
</gene>
<feature type="transmembrane region" description="Helical" evidence="9">
    <location>
        <begin position="56"/>
        <end position="74"/>
    </location>
</feature>
<evidence type="ECO:0000256" key="5">
    <source>
        <dbReference type="ARBA" id="ARBA00022692"/>
    </source>
</evidence>
<feature type="transmembrane region" description="Helical" evidence="9">
    <location>
        <begin position="202"/>
        <end position="220"/>
    </location>
</feature>
<evidence type="ECO:0000256" key="1">
    <source>
        <dbReference type="ARBA" id="ARBA00004651"/>
    </source>
</evidence>
<evidence type="ECO:0000256" key="9">
    <source>
        <dbReference type="SAM" id="Phobius"/>
    </source>
</evidence>
<evidence type="ECO:0000256" key="3">
    <source>
        <dbReference type="ARBA" id="ARBA00022448"/>
    </source>
</evidence>
<dbReference type="RefSeq" id="WP_252682784.1">
    <property type="nucleotide sequence ID" value="NZ_JAMXHT010000006.1"/>
</dbReference>
<dbReference type="InterPro" id="IPR006042">
    <property type="entry name" value="Xan_ur_permease"/>
</dbReference>
<dbReference type="InterPro" id="IPR006043">
    <property type="entry name" value="NCS2"/>
</dbReference>
<feature type="compositionally biased region" description="Basic and acidic residues" evidence="8">
    <location>
        <begin position="445"/>
        <end position="454"/>
    </location>
</feature>
<protein>
    <submittedName>
        <fullName evidence="10">Purine permease</fullName>
    </submittedName>
</protein>
<feature type="transmembrane region" description="Helical" evidence="9">
    <location>
        <begin position="350"/>
        <end position="374"/>
    </location>
</feature>
<dbReference type="NCBIfam" id="TIGR00801">
    <property type="entry name" value="ncs2"/>
    <property type="match status" value="1"/>
</dbReference>
<feature type="transmembrane region" description="Helical" evidence="9">
    <location>
        <begin position="32"/>
        <end position="50"/>
    </location>
</feature>
<evidence type="ECO:0000256" key="6">
    <source>
        <dbReference type="ARBA" id="ARBA00022989"/>
    </source>
</evidence>
<dbReference type="NCBIfam" id="NF037981">
    <property type="entry name" value="NCS2_1"/>
    <property type="match status" value="1"/>
</dbReference>
<evidence type="ECO:0000313" key="11">
    <source>
        <dbReference type="Proteomes" id="UP001162811"/>
    </source>
</evidence>
<comment type="similarity">
    <text evidence="2">Belongs to the nucleobase:cation symporter-2 (NCS2) (TC 2.A.40) family.</text>
</comment>
<feature type="transmembrane region" description="Helical" evidence="9">
    <location>
        <begin position="110"/>
        <end position="131"/>
    </location>
</feature>
<feature type="transmembrane region" description="Helical" evidence="9">
    <location>
        <begin position="240"/>
        <end position="262"/>
    </location>
</feature>
<comment type="subcellular location">
    <subcellularLocation>
        <location evidence="1">Cell membrane</location>
        <topology evidence="1">Multi-pass membrane protein</topology>
    </subcellularLocation>
</comment>
<reference evidence="10" key="1">
    <citation type="submission" date="2022-06" db="EMBL/GenBank/DDBJ databases">
        <authorList>
            <person name="Lu C.-H."/>
        </authorList>
    </citation>
    <scope>NUCLEOTIDE SEQUENCE</scope>
    <source>
        <strain evidence="10">21MJYT02-11</strain>
    </source>
</reference>
<evidence type="ECO:0000256" key="4">
    <source>
        <dbReference type="ARBA" id="ARBA00022475"/>
    </source>
</evidence>